<dbReference type="Gene3D" id="3.40.50.150">
    <property type="entry name" value="Vaccinia Virus protein VP39"/>
    <property type="match status" value="1"/>
</dbReference>
<dbReference type="PANTHER" id="PTHR43591">
    <property type="entry name" value="METHYLTRANSFERASE"/>
    <property type="match status" value="1"/>
</dbReference>
<name>A0AAN6NN05_9PEZI</name>
<comment type="caution">
    <text evidence="3">The sequence shown here is derived from an EMBL/GenBank/DDBJ whole genome shotgun (WGS) entry which is preliminary data.</text>
</comment>
<feature type="compositionally biased region" description="Low complexity" evidence="2">
    <location>
        <begin position="1"/>
        <end position="36"/>
    </location>
</feature>
<sequence length="396" mass="43706">MSSPAKAAQSPASEAASSPAGKGKSPTPGPASPAAAVRELSVAPKSPTPAPAGQNTPDATGLLPGAHWAGQNLPEEDADNDWDSSLGSDIESSTASISSSILQYRTINGRTYHSDSVTNTSYWGPNDQKQNEMLDIFHHAITIALDGDLYKAPITDKPKNVLDIGTGTGLWAIDFADKFPECNVIGTDVSAIQPTWVPPNVRFEIDDYNKEWTYKADSFDLIHMRWITGTVNDWHALYKEAYRCCKPGGWIEHIDASGAVWSDDGTVEEDMALGQWGKLWQEAGRHLGTPFDILEKNTQEEGMKEAGFVNISKTTYPIPVSPWSKEKKWRDVGLYFYAVINQDLEGATQFIFGNVLGWTKEEITQYLAVMKREIKNLNIHAYFPYRMVYAQKPLDA</sequence>
<keyword evidence="3" id="KW-0808">Transferase</keyword>
<dbReference type="SUPFAM" id="SSF53335">
    <property type="entry name" value="S-adenosyl-L-methionine-dependent methyltransferases"/>
    <property type="match status" value="1"/>
</dbReference>
<evidence type="ECO:0000256" key="1">
    <source>
        <dbReference type="ARBA" id="ARBA00038158"/>
    </source>
</evidence>
<dbReference type="Pfam" id="PF13489">
    <property type="entry name" value="Methyltransf_23"/>
    <property type="match status" value="1"/>
</dbReference>
<keyword evidence="4" id="KW-1185">Reference proteome</keyword>
<evidence type="ECO:0000313" key="3">
    <source>
        <dbReference type="EMBL" id="KAK3947033.1"/>
    </source>
</evidence>
<evidence type="ECO:0000256" key="2">
    <source>
        <dbReference type="SAM" id="MobiDB-lite"/>
    </source>
</evidence>
<gene>
    <name evidence="3" type="ORF">QBC32DRAFT_355715</name>
</gene>
<dbReference type="PANTHER" id="PTHR43591:SF10">
    <property type="entry name" value="ABC TRANSMEMBRANE TYPE-1 DOMAIN-CONTAINING PROTEIN-RELATED"/>
    <property type="match status" value="1"/>
</dbReference>
<dbReference type="EMBL" id="MU859437">
    <property type="protein sequence ID" value="KAK3947033.1"/>
    <property type="molecule type" value="Genomic_DNA"/>
</dbReference>
<protein>
    <submittedName>
        <fullName evidence="3">S-adenosyl-L-methionine-dependent methyltransferase</fullName>
    </submittedName>
</protein>
<reference evidence="3" key="1">
    <citation type="journal article" date="2023" name="Mol. Phylogenet. Evol.">
        <title>Genome-scale phylogeny and comparative genomics of the fungal order Sordariales.</title>
        <authorList>
            <person name="Hensen N."/>
            <person name="Bonometti L."/>
            <person name="Westerberg I."/>
            <person name="Brannstrom I.O."/>
            <person name="Guillou S."/>
            <person name="Cros-Aarteil S."/>
            <person name="Calhoun S."/>
            <person name="Haridas S."/>
            <person name="Kuo A."/>
            <person name="Mondo S."/>
            <person name="Pangilinan J."/>
            <person name="Riley R."/>
            <person name="LaButti K."/>
            <person name="Andreopoulos B."/>
            <person name="Lipzen A."/>
            <person name="Chen C."/>
            <person name="Yan M."/>
            <person name="Daum C."/>
            <person name="Ng V."/>
            <person name="Clum A."/>
            <person name="Steindorff A."/>
            <person name="Ohm R.A."/>
            <person name="Martin F."/>
            <person name="Silar P."/>
            <person name="Natvig D.O."/>
            <person name="Lalanne C."/>
            <person name="Gautier V."/>
            <person name="Ament-Velasquez S.L."/>
            <person name="Kruys A."/>
            <person name="Hutchinson M.I."/>
            <person name="Powell A.J."/>
            <person name="Barry K."/>
            <person name="Miller A.N."/>
            <person name="Grigoriev I.V."/>
            <person name="Debuchy R."/>
            <person name="Gladieux P."/>
            <person name="Hiltunen Thoren M."/>
            <person name="Johannesson H."/>
        </authorList>
    </citation>
    <scope>NUCLEOTIDE SEQUENCE</scope>
    <source>
        <strain evidence="3">CBS 626.80</strain>
    </source>
</reference>
<dbReference type="AlphaFoldDB" id="A0AAN6NN05"/>
<reference evidence="3" key="2">
    <citation type="submission" date="2023-06" db="EMBL/GenBank/DDBJ databases">
        <authorList>
            <consortium name="Lawrence Berkeley National Laboratory"/>
            <person name="Mondo S.J."/>
            <person name="Hensen N."/>
            <person name="Bonometti L."/>
            <person name="Westerberg I."/>
            <person name="Brannstrom I.O."/>
            <person name="Guillou S."/>
            <person name="Cros-Aarteil S."/>
            <person name="Calhoun S."/>
            <person name="Haridas S."/>
            <person name="Kuo A."/>
            <person name="Pangilinan J."/>
            <person name="Riley R."/>
            <person name="Labutti K."/>
            <person name="Andreopoulos B."/>
            <person name="Lipzen A."/>
            <person name="Chen C."/>
            <person name="Yanf M."/>
            <person name="Daum C."/>
            <person name="Ng V."/>
            <person name="Clum A."/>
            <person name="Steindorff A."/>
            <person name="Ohm R."/>
            <person name="Martin F."/>
            <person name="Silar P."/>
            <person name="Natvig D."/>
            <person name="Lalanne C."/>
            <person name="Gautier V."/>
            <person name="Ament-Velasquez S.L."/>
            <person name="Kruys A."/>
            <person name="Hutchinson M.I."/>
            <person name="Powell A.J."/>
            <person name="Barry K."/>
            <person name="Miller A.N."/>
            <person name="Grigoriev I.V."/>
            <person name="Debuchy R."/>
            <person name="Gladieux P."/>
            <person name="Thoren M.H."/>
            <person name="Johannesson H."/>
        </authorList>
    </citation>
    <scope>NUCLEOTIDE SEQUENCE</scope>
    <source>
        <strain evidence="3">CBS 626.80</strain>
    </source>
</reference>
<dbReference type="GO" id="GO:0008168">
    <property type="term" value="F:methyltransferase activity"/>
    <property type="evidence" value="ECO:0007669"/>
    <property type="project" value="UniProtKB-KW"/>
</dbReference>
<dbReference type="GO" id="GO:0032259">
    <property type="term" value="P:methylation"/>
    <property type="evidence" value="ECO:0007669"/>
    <property type="project" value="UniProtKB-KW"/>
</dbReference>
<feature type="region of interest" description="Disordered" evidence="2">
    <location>
        <begin position="1"/>
        <end position="91"/>
    </location>
</feature>
<comment type="similarity">
    <text evidence="1">Belongs to the methyltransferase superfamily. LaeA methyltransferase family.</text>
</comment>
<evidence type="ECO:0000313" key="4">
    <source>
        <dbReference type="Proteomes" id="UP001303222"/>
    </source>
</evidence>
<dbReference type="InterPro" id="IPR029063">
    <property type="entry name" value="SAM-dependent_MTases_sf"/>
</dbReference>
<dbReference type="CDD" id="cd02440">
    <property type="entry name" value="AdoMet_MTases"/>
    <property type="match status" value="1"/>
</dbReference>
<accession>A0AAN6NN05</accession>
<keyword evidence="3" id="KW-0489">Methyltransferase</keyword>
<dbReference type="Proteomes" id="UP001303222">
    <property type="component" value="Unassembled WGS sequence"/>
</dbReference>
<proteinExistence type="inferred from homology"/>
<organism evidence="3 4">
    <name type="scientific">Pseudoneurospora amorphoporcata</name>
    <dbReference type="NCBI Taxonomy" id="241081"/>
    <lineage>
        <taxon>Eukaryota</taxon>
        <taxon>Fungi</taxon>
        <taxon>Dikarya</taxon>
        <taxon>Ascomycota</taxon>
        <taxon>Pezizomycotina</taxon>
        <taxon>Sordariomycetes</taxon>
        <taxon>Sordariomycetidae</taxon>
        <taxon>Sordariales</taxon>
        <taxon>Sordariaceae</taxon>
        <taxon>Pseudoneurospora</taxon>
    </lineage>
</organism>